<gene>
    <name evidence="10" type="ORF">L2737_00170</name>
</gene>
<reference evidence="10 11" key="1">
    <citation type="submission" date="2022-01" db="EMBL/GenBank/DDBJ databases">
        <title>Whole genome-based taxonomy of the Shewanellaceae.</title>
        <authorList>
            <person name="Martin-Rodriguez A.J."/>
        </authorList>
    </citation>
    <scope>NUCLEOTIDE SEQUENCE [LARGE SCALE GENOMIC DNA]</scope>
    <source>
        <strain evidence="10 11">DSM 24955</strain>
    </source>
</reference>
<evidence type="ECO:0000313" key="11">
    <source>
        <dbReference type="Proteomes" id="UP001202134"/>
    </source>
</evidence>
<dbReference type="PANTHER" id="PTHR33908">
    <property type="entry name" value="MANNOSYLTRANSFERASE YKCB-RELATED"/>
    <property type="match status" value="1"/>
</dbReference>
<dbReference type="InterPro" id="IPR050297">
    <property type="entry name" value="LipidA_mod_glycosyltrf_83"/>
</dbReference>
<dbReference type="PANTHER" id="PTHR33908:SF3">
    <property type="entry name" value="UNDECAPRENYL PHOSPHATE-ALPHA-4-AMINO-4-DEOXY-L-ARABINOSE ARABINOSYL TRANSFERASE"/>
    <property type="match status" value="1"/>
</dbReference>
<keyword evidence="2" id="KW-1003">Cell membrane</keyword>
<evidence type="ECO:0000256" key="1">
    <source>
        <dbReference type="ARBA" id="ARBA00004651"/>
    </source>
</evidence>
<dbReference type="Proteomes" id="UP001202134">
    <property type="component" value="Unassembled WGS sequence"/>
</dbReference>
<keyword evidence="4" id="KW-0808">Transferase</keyword>
<protein>
    <submittedName>
        <fullName evidence="10">Glycosyltransferase family 39 protein</fullName>
    </submittedName>
</protein>
<proteinExistence type="predicted"/>
<keyword evidence="3" id="KW-0328">Glycosyltransferase</keyword>
<evidence type="ECO:0000256" key="3">
    <source>
        <dbReference type="ARBA" id="ARBA00022676"/>
    </source>
</evidence>
<evidence type="ECO:0000259" key="9">
    <source>
        <dbReference type="Pfam" id="PF02366"/>
    </source>
</evidence>
<dbReference type="Pfam" id="PF02366">
    <property type="entry name" value="PMT"/>
    <property type="match status" value="1"/>
</dbReference>
<feature type="transmembrane region" description="Helical" evidence="8">
    <location>
        <begin position="163"/>
        <end position="196"/>
    </location>
</feature>
<dbReference type="InterPro" id="IPR003342">
    <property type="entry name" value="ArnT-like_N"/>
</dbReference>
<sequence length="490" mass="55835">MKSKLLALQYYPKIAVVLVAALLIRLLSLALYPLMDTTEARYGEMARLMSETGNWLTPQFDYGVPFWGKPPLQNWLSASFIELFSNNEFFLRLPHFLVGLVVLLLVVKLAKTFAINGFKVATMLTTTVAFYVCMGTVMTDMGLLLGLTLAFVSFYLAWQGQYLWGYMGFIGLAIGLMAKGPVAIAIFGIATFLWLLWTLGPIKMWAQLWLRIPLFTGLLLLLALTMPWYVMAEQATPGFIQYFIVGEHWSRFVDSGWKGDLYGSAHDEVRGTIWIYFVAACVPWSLFIPRGLYRLYQKANVLIEQKARQETGHEASQATEEYQQKGFDDFTKFLLCWMAAPLILFTFAGNILPAYVLPATPALALLIAYAWRNQQISQFVMISSSIPLLLITALVVLNSGVSKEKSDKWLLNQRVFDLPVYYWFKQPFSSRYYSEGKAVVVNDEEQLQQLNLRPYYIVVSKQQLKEQDVLESCLLESETRKKVLMLCGEH</sequence>
<comment type="subcellular location">
    <subcellularLocation>
        <location evidence="1">Cell membrane</location>
        <topology evidence="1">Multi-pass membrane protein</topology>
    </subcellularLocation>
</comment>
<accession>A0ABT0KIT7</accession>
<feature type="transmembrane region" description="Helical" evidence="8">
    <location>
        <begin position="89"/>
        <end position="107"/>
    </location>
</feature>
<evidence type="ECO:0000256" key="8">
    <source>
        <dbReference type="SAM" id="Phobius"/>
    </source>
</evidence>
<dbReference type="EMBL" id="JAKIKU010000001">
    <property type="protein sequence ID" value="MCL1043753.1"/>
    <property type="molecule type" value="Genomic_DNA"/>
</dbReference>
<keyword evidence="5 8" id="KW-0812">Transmembrane</keyword>
<feature type="transmembrane region" description="Helical" evidence="8">
    <location>
        <begin position="128"/>
        <end position="157"/>
    </location>
</feature>
<comment type="caution">
    <text evidence="10">The sequence shown here is derived from an EMBL/GenBank/DDBJ whole genome shotgun (WGS) entry which is preliminary data.</text>
</comment>
<feature type="transmembrane region" description="Helical" evidence="8">
    <location>
        <begin position="208"/>
        <end position="230"/>
    </location>
</feature>
<feature type="transmembrane region" description="Helical" evidence="8">
    <location>
        <begin position="12"/>
        <end position="35"/>
    </location>
</feature>
<evidence type="ECO:0000313" key="10">
    <source>
        <dbReference type="EMBL" id="MCL1043753.1"/>
    </source>
</evidence>
<keyword evidence="7 8" id="KW-0472">Membrane</keyword>
<feature type="domain" description="ArnT-like N-terminal" evidence="9">
    <location>
        <begin position="20"/>
        <end position="243"/>
    </location>
</feature>
<feature type="transmembrane region" description="Helical" evidence="8">
    <location>
        <begin position="376"/>
        <end position="397"/>
    </location>
</feature>
<evidence type="ECO:0000256" key="7">
    <source>
        <dbReference type="ARBA" id="ARBA00023136"/>
    </source>
</evidence>
<name>A0ABT0KIT7_9GAMM</name>
<dbReference type="RefSeq" id="WP_248954383.1">
    <property type="nucleotide sequence ID" value="NZ_JAKIKU010000001.1"/>
</dbReference>
<evidence type="ECO:0000256" key="6">
    <source>
        <dbReference type="ARBA" id="ARBA00022989"/>
    </source>
</evidence>
<keyword evidence="11" id="KW-1185">Reference proteome</keyword>
<evidence type="ECO:0000256" key="4">
    <source>
        <dbReference type="ARBA" id="ARBA00022679"/>
    </source>
</evidence>
<organism evidence="10 11">
    <name type="scientific">Shewanella electrodiphila</name>
    <dbReference type="NCBI Taxonomy" id="934143"/>
    <lineage>
        <taxon>Bacteria</taxon>
        <taxon>Pseudomonadati</taxon>
        <taxon>Pseudomonadota</taxon>
        <taxon>Gammaproteobacteria</taxon>
        <taxon>Alteromonadales</taxon>
        <taxon>Shewanellaceae</taxon>
        <taxon>Shewanella</taxon>
    </lineage>
</organism>
<evidence type="ECO:0000256" key="5">
    <source>
        <dbReference type="ARBA" id="ARBA00022692"/>
    </source>
</evidence>
<feature type="transmembrane region" description="Helical" evidence="8">
    <location>
        <begin position="273"/>
        <end position="293"/>
    </location>
</feature>
<evidence type="ECO:0000256" key="2">
    <source>
        <dbReference type="ARBA" id="ARBA00022475"/>
    </source>
</evidence>
<keyword evidence="6 8" id="KW-1133">Transmembrane helix</keyword>
<feature type="transmembrane region" description="Helical" evidence="8">
    <location>
        <begin position="333"/>
        <end position="356"/>
    </location>
</feature>